<evidence type="ECO:0000256" key="10">
    <source>
        <dbReference type="RuleBase" id="RU000579"/>
    </source>
</evidence>
<keyword evidence="15" id="KW-1185">Reference proteome</keyword>
<feature type="domain" description="Aspartate/homoserine dehydrogenase NAD-binding" evidence="13">
    <location>
        <begin position="13"/>
        <end position="122"/>
    </location>
</feature>
<sequence length="400" mass="45225">MSKHQKLNIGLFGFGVVGQGLYEVLSQSPALDKAISKICVKSKKNRSLPDKLFCYDADDILNDPKINTVVELINDSEEAYHIVKRAMQLGKNVVSANKKMLAENLTEMVQLQKEHKVSLLYEASACGSIPVIRNLEEYYDNDLLLSVTGILNGSSNYILSQVFDKNQAYGEALKEAQDKGFAETDPTFDVEGYDSLFKLIILTMHSFGIAVDPKEVLTYGISNISDFDINYAREKGFKIKLVGQVERLRENRISLFVLPRFVGKDKYIYSVEEEFNGVVIKGLAYDKQFMFGKGAGGHPTGSAVLSDITALMHNYRYEYKKANYFSGFQYSKDHAIEIYLRYSDADILRHFDFQSVSEEYKGPVFAYKIGFIQLSRLIEILPVVKRHNIFLAATGKSLNY</sequence>
<evidence type="ECO:0000256" key="9">
    <source>
        <dbReference type="ARBA" id="ARBA00023167"/>
    </source>
</evidence>
<dbReference type="UniPathway" id="UPA00050">
    <property type="reaction ID" value="UER00063"/>
</dbReference>
<keyword evidence="9 10" id="KW-0486">Methionine biosynthesis</keyword>
<dbReference type="InterPro" id="IPR005106">
    <property type="entry name" value="Asp/hSer_DH_NAD-bd"/>
</dbReference>
<comment type="caution">
    <text evidence="14">The sequence shown here is derived from an EMBL/GenBank/DDBJ whole genome shotgun (WGS) entry which is preliminary data.</text>
</comment>
<dbReference type="Gene3D" id="3.40.50.720">
    <property type="entry name" value="NAD(P)-binding Rossmann-like Domain"/>
    <property type="match status" value="1"/>
</dbReference>
<evidence type="ECO:0000313" key="14">
    <source>
        <dbReference type="EMBL" id="GAO28294.1"/>
    </source>
</evidence>
<evidence type="ECO:0000313" key="15">
    <source>
        <dbReference type="Proteomes" id="UP000032900"/>
    </source>
</evidence>
<evidence type="ECO:0000256" key="2">
    <source>
        <dbReference type="ARBA" id="ARBA00005062"/>
    </source>
</evidence>
<organism evidence="14 15">
    <name type="scientific">Geofilum rubicundum JCM 15548</name>
    <dbReference type="NCBI Taxonomy" id="1236989"/>
    <lineage>
        <taxon>Bacteria</taxon>
        <taxon>Pseudomonadati</taxon>
        <taxon>Bacteroidota</taxon>
        <taxon>Bacteroidia</taxon>
        <taxon>Marinilabiliales</taxon>
        <taxon>Marinilabiliaceae</taxon>
        <taxon>Geofilum</taxon>
    </lineage>
</organism>
<evidence type="ECO:0000256" key="8">
    <source>
        <dbReference type="ARBA" id="ARBA00023002"/>
    </source>
</evidence>
<dbReference type="InterPro" id="IPR001342">
    <property type="entry name" value="HDH_cat"/>
</dbReference>
<evidence type="ECO:0000256" key="7">
    <source>
        <dbReference type="ARBA" id="ARBA00022697"/>
    </source>
</evidence>
<evidence type="ECO:0000256" key="3">
    <source>
        <dbReference type="ARBA" id="ARBA00006753"/>
    </source>
</evidence>
<dbReference type="EC" id="1.1.1.3" evidence="4 10"/>
<dbReference type="STRING" id="1236989.JCM15548_1369"/>
<dbReference type="PANTHER" id="PTHR43331">
    <property type="entry name" value="HOMOSERINE DEHYDROGENASE"/>
    <property type="match status" value="1"/>
</dbReference>
<protein>
    <recommendedName>
        <fullName evidence="5 10">Homoserine dehydrogenase</fullName>
        <ecNumber evidence="4 10">1.1.1.3</ecNumber>
    </recommendedName>
</protein>
<name>A0A0E9LSQ8_9BACT</name>
<feature type="domain" description="Homoserine dehydrogenase catalytic" evidence="12">
    <location>
        <begin position="130"/>
        <end position="308"/>
    </location>
</feature>
<evidence type="ECO:0000259" key="13">
    <source>
        <dbReference type="Pfam" id="PF03447"/>
    </source>
</evidence>
<comment type="catalytic activity">
    <reaction evidence="10">
        <text>L-homoserine + NADP(+) = L-aspartate 4-semialdehyde + NADPH + H(+)</text>
        <dbReference type="Rhea" id="RHEA:15761"/>
        <dbReference type="ChEBI" id="CHEBI:15378"/>
        <dbReference type="ChEBI" id="CHEBI:57476"/>
        <dbReference type="ChEBI" id="CHEBI:57783"/>
        <dbReference type="ChEBI" id="CHEBI:58349"/>
        <dbReference type="ChEBI" id="CHEBI:537519"/>
        <dbReference type="EC" id="1.1.1.3"/>
    </reaction>
</comment>
<dbReference type="SUPFAM" id="SSF51735">
    <property type="entry name" value="NAD(P)-binding Rossmann-fold domains"/>
    <property type="match status" value="1"/>
</dbReference>
<evidence type="ECO:0000256" key="1">
    <source>
        <dbReference type="ARBA" id="ARBA00005056"/>
    </source>
</evidence>
<dbReference type="GO" id="GO:0004412">
    <property type="term" value="F:homoserine dehydrogenase activity"/>
    <property type="evidence" value="ECO:0007669"/>
    <property type="project" value="UniProtKB-EC"/>
</dbReference>
<accession>A0A0E9LSQ8</accession>
<comment type="similarity">
    <text evidence="3 11">Belongs to the homoserine dehydrogenase family.</text>
</comment>
<dbReference type="UniPathway" id="UPA00051">
    <property type="reaction ID" value="UER00465"/>
</dbReference>
<evidence type="ECO:0000256" key="11">
    <source>
        <dbReference type="RuleBase" id="RU004171"/>
    </source>
</evidence>
<dbReference type="AlphaFoldDB" id="A0A0E9LSQ8"/>
<keyword evidence="7 10" id="KW-0791">Threonine biosynthesis</keyword>
<dbReference type="GO" id="GO:0009086">
    <property type="term" value="P:methionine biosynthetic process"/>
    <property type="evidence" value="ECO:0007669"/>
    <property type="project" value="UniProtKB-KW"/>
</dbReference>
<dbReference type="InterPro" id="IPR036291">
    <property type="entry name" value="NAD(P)-bd_dom_sf"/>
</dbReference>
<reference evidence="14 15" key="1">
    <citation type="journal article" date="2015" name="Microbes Environ.">
        <title>Distribution and evolution of nitrogen fixation genes in the phylum bacteroidetes.</title>
        <authorList>
            <person name="Inoue J."/>
            <person name="Oshima K."/>
            <person name="Suda W."/>
            <person name="Sakamoto M."/>
            <person name="Iino T."/>
            <person name="Noda S."/>
            <person name="Hongoh Y."/>
            <person name="Hattori M."/>
            <person name="Ohkuma M."/>
        </authorList>
    </citation>
    <scope>NUCLEOTIDE SEQUENCE [LARGE SCALE GENOMIC DNA]</scope>
    <source>
        <strain evidence="14">JCM 15548</strain>
    </source>
</reference>
<dbReference type="OrthoDB" id="9808167at2"/>
<evidence type="ECO:0000259" key="12">
    <source>
        <dbReference type="Pfam" id="PF00742"/>
    </source>
</evidence>
<dbReference type="GO" id="GO:0009088">
    <property type="term" value="P:threonine biosynthetic process"/>
    <property type="evidence" value="ECO:0007669"/>
    <property type="project" value="UniProtKB-UniPathway"/>
</dbReference>
<keyword evidence="8 10" id="KW-0560">Oxidoreductase</keyword>
<dbReference type="Proteomes" id="UP000032900">
    <property type="component" value="Unassembled WGS sequence"/>
</dbReference>
<dbReference type="Pfam" id="PF00742">
    <property type="entry name" value="Homoserine_dh"/>
    <property type="match status" value="1"/>
</dbReference>
<dbReference type="InterPro" id="IPR019811">
    <property type="entry name" value="HDH_CS"/>
</dbReference>
<dbReference type="EMBL" id="BAZW01000002">
    <property type="protein sequence ID" value="GAO28294.1"/>
    <property type="molecule type" value="Genomic_DNA"/>
</dbReference>
<dbReference type="PANTHER" id="PTHR43331:SF1">
    <property type="entry name" value="HOMOSERINE DEHYDROGENASE"/>
    <property type="match status" value="1"/>
</dbReference>
<dbReference type="Pfam" id="PF03447">
    <property type="entry name" value="NAD_binding_3"/>
    <property type="match status" value="1"/>
</dbReference>
<dbReference type="GO" id="GO:0050661">
    <property type="term" value="F:NADP binding"/>
    <property type="evidence" value="ECO:0007669"/>
    <property type="project" value="InterPro"/>
</dbReference>
<dbReference type="Gene3D" id="3.30.360.10">
    <property type="entry name" value="Dihydrodipicolinate Reductase, domain 2"/>
    <property type="match status" value="1"/>
</dbReference>
<dbReference type="PROSITE" id="PS01042">
    <property type="entry name" value="HOMOSER_DHGENASE"/>
    <property type="match status" value="1"/>
</dbReference>
<proteinExistence type="inferred from homology"/>
<dbReference type="RefSeq" id="WP_062122135.1">
    <property type="nucleotide sequence ID" value="NZ_BAZW01000002.1"/>
</dbReference>
<evidence type="ECO:0000256" key="5">
    <source>
        <dbReference type="ARBA" id="ARBA00013376"/>
    </source>
</evidence>
<keyword evidence="10" id="KW-0521">NADP</keyword>
<dbReference type="NCBIfam" id="NF004976">
    <property type="entry name" value="PRK06349.1"/>
    <property type="match status" value="1"/>
</dbReference>
<dbReference type="SUPFAM" id="SSF55347">
    <property type="entry name" value="Glyceraldehyde-3-phosphate dehydrogenase-like, C-terminal domain"/>
    <property type="match status" value="1"/>
</dbReference>
<evidence type="ECO:0000256" key="6">
    <source>
        <dbReference type="ARBA" id="ARBA00022605"/>
    </source>
</evidence>
<evidence type="ECO:0000256" key="4">
    <source>
        <dbReference type="ARBA" id="ARBA00013213"/>
    </source>
</evidence>
<gene>
    <name evidence="14" type="ORF">JCM15548_1369</name>
</gene>
<comment type="pathway">
    <text evidence="2 10">Amino-acid biosynthesis; L-methionine biosynthesis via de novo pathway; L-homoserine from L-aspartate: step 3/3.</text>
</comment>
<keyword evidence="6 10" id="KW-0028">Amino-acid biosynthesis</keyword>
<comment type="pathway">
    <text evidence="1 10">Amino-acid biosynthesis; L-threonine biosynthesis; L-threonine from L-aspartate: step 3/5.</text>
</comment>
<dbReference type="FunFam" id="3.30.360.10:FF:000005">
    <property type="entry name" value="Homoserine dehydrogenase"/>
    <property type="match status" value="1"/>
</dbReference>